<organism evidence="2 3">
    <name type="scientific">Aspergillus lucknowensis</name>
    <dbReference type="NCBI Taxonomy" id="176173"/>
    <lineage>
        <taxon>Eukaryota</taxon>
        <taxon>Fungi</taxon>
        <taxon>Dikarya</taxon>
        <taxon>Ascomycota</taxon>
        <taxon>Pezizomycotina</taxon>
        <taxon>Eurotiomycetes</taxon>
        <taxon>Eurotiomycetidae</taxon>
        <taxon>Eurotiales</taxon>
        <taxon>Aspergillaceae</taxon>
        <taxon>Aspergillus</taxon>
        <taxon>Aspergillus subgen. Nidulantes</taxon>
    </lineage>
</organism>
<accession>A0ABR4LMR6</accession>
<evidence type="ECO:0000256" key="1">
    <source>
        <dbReference type="SAM" id="MobiDB-lite"/>
    </source>
</evidence>
<comment type="caution">
    <text evidence="2">The sequence shown here is derived from an EMBL/GenBank/DDBJ whole genome shotgun (WGS) entry which is preliminary data.</text>
</comment>
<protein>
    <submittedName>
        <fullName evidence="2">Uncharacterized protein</fullName>
    </submittedName>
</protein>
<name>A0ABR4LMR6_9EURO</name>
<keyword evidence="3" id="KW-1185">Reference proteome</keyword>
<evidence type="ECO:0000313" key="3">
    <source>
        <dbReference type="Proteomes" id="UP001610432"/>
    </source>
</evidence>
<evidence type="ECO:0000313" key="2">
    <source>
        <dbReference type="EMBL" id="KAL2865825.1"/>
    </source>
</evidence>
<proteinExistence type="predicted"/>
<gene>
    <name evidence="2" type="ORF">BJX67DRAFT_156740</name>
</gene>
<feature type="region of interest" description="Disordered" evidence="1">
    <location>
        <begin position="36"/>
        <end position="55"/>
    </location>
</feature>
<dbReference type="EMBL" id="JBFXLQ010000029">
    <property type="protein sequence ID" value="KAL2865825.1"/>
    <property type="molecule type" value="Genomic_DNA"/>
</dbReference>
<dbReference type="GeneID" id="98139940"/>
<dbReference type="Proteomes" id="UP001610432">
    <property type="component" value="Unassembled WGS sequence"/>
</dbReference>
<dbReference type="RefSeq" id="XP_070884804.1">
    <property type="nucleotide sequence ID" value="XM_071024868.1"/>
</dbReference>
<reference evidence="2 3" key="1">
    <citation type="submission" date="2024-07" db="EMBL/GenBank/DDBJ databases">
        <title>Section-level genome sequencing and comparative genomics of Aspergillus sections Usti and Cavernicolus.</title>
        <authorList>
            <consortium name="Lawrence Berkeley National Laboratory"/>
            <person name="Nybo J.L."/>
            <person name="Vesth T.C."/>
            <person name="Theobald S."/>
            <person name="Frisvad J.C."/>
            <person name="Larsen T.O."/>
            <person name="Kjaerboelling I."/>
            <person name="Rothschild-Mancinelli K."/>
            <person name="Lyhne E.K."/>
            <person name="Kogle M.E."/>
            <person name="Barry K."/>
            <person name="Clum A."/>
            <person name="Na H."/>
            <person name="Ledsgaard L."/>
            <person name="Lin J."/>
            <person name="Lipzen A."/>
            <person name="Kuo A."/>
            <person name="Riley R."/>
            <person name="Mondo S."/>
            <person name="Labutti K."/>
            <person name="Haridas S."/>
            <person name="Pangalinan J."/>
            <person name="Salamov A.A."/>
            <person name="Simmons B.A."/>
            <person name="Magnuson J.K."/>
            <person name="Chen J."/>
            <person name="Drula E."/>
            <person name="Henrissat B."/>
            <person name="Wiebenga A."/>
            <person name="Lubbers R.J."/>
            <person name="Gomes A.C."/>
            <person name="Macurrencykelacurrency M.R."/>
            <person name="Stajich J."/>
            <person name="Grigoriev I.V."/>
            <person name="Mortensen U.H."/>
            <person name="De Vries R.P."/>
            <person name="Baker S.E."/>
            <person name="Andersen M.R."/>
        </authorList>
    </citation>
    <scope>NUCLEOTIDE SEQUENCE [LARGE SCALE GENOMIC DNA]</scope>
    <source>
        <strain evidence="2 3">CBS 449.75</strain>
    </source>
</reference>
<sequence length="118" mass="12500">MSSVRFTSALARRSLNSHLRFAAPPCSSALRSFSSASYSSSYSSSPVPSSSAHPSTARALVSSSIHFSRAAALRSLHRIQSRTMATEGSKIKVKNPVVELDGDEVGSTLGCGRRAKEN</sequence>